<dbReference type="AlphaFoldDB" id="A0A5J4R5C9"/>
<dbReference type="EMBL" id="SNRW01043087">
    <property type="protein sequence ID" value="KAA6329367.1"/>
    <property type="molecule type" value="Genomic_DNA"/>
</dbReference>
<evidence type="ECO:0000313" key="2">
    <source>
        <dbReference type="Proteomes" id="UP000324800"/>
    </source>
</evidence>
<protein>
    <submittedName>
        <fullName evidence="1">Uncharacterized protein</fullName>
    </submittedName>
</protein>
<evidence type="ECO:0000313" key="1">
    <source>
        <dbReference type="EMBL" id="KAA6329367.1"/>
    </source>
</evidence>
<feature type="non-terminal residue" evidence="1">
    <location>
        <position position="1"/>
    </location>
</feature>
<organism evidence="1 2">
    <name type="scientific">Streblomastix strix</name>
    <dbReference type="NCBI Taxonomy" id="222440"/>
    <lineage>
        <taxon>Eukaryota</taxon>
        <taxon>Metamonada</taxon>
        <taxon>Preaxostyla</taxon>
        <taxon>Oxymonadida</taxon>
        <taxon>Streblomastigidae</taxon>
        <taxon>Streblomastix</taxon>
    </lineage>
</organism>
<gene>
    <name evidence="1" type="ORF">EZS28_053616</name>
</gene>
<comment type="caution">
    <text evidence="1">The sequence shown here is derived from an EMBL/GenBank/DDBJ whole genome shotgun (WGS) entry which is preliminary data.</text>
</comment>
<accession>A0A5J4R5C9</accession>
<proteinExistence type="predicted"/>
<sequence>AASNAPPVAGQINLTGLDIIDKTFCNAGVTHYTAFLTQHNIF</sequence>
<dbReference type="Proteomes" id="UP000324800">
    <property type="component" value="Unassembled WGS sequence"/>
</dbReference>
<name>A0A5J4R5C9_9EUKA</name>
<reference evidence="1 2" key="1">
    <citation type="submission" date="2019-03" db="EMBL/GenBank/DDBJ databases">
        <title>Single cell metagenomics reveals metabolic interactions within the superorganism composed of flagellate Streblomastix strix and complex community of Bacteroidetes bacteria on its surface.</title>
        <authorList>
            <person name="Treitli S.C."/>
            <person name="Kolisko M."/>
            <person name="Husnik F."/>
            <person name="Keeling P."/>
            <person name="Hampl V."/>
        </authorList>
    </citation>
    <scope>NUCLEOTIDE SEQUENCE [LARGE SCALE GENOMIC DNA]</scope>
    <source>
        <strain evidence="1">ST1C</strain>
    </source>
</reference>